<dbReference type="RefSeq" id="WP_071616953.1">
    <property type="nucleotide sequence ID" value="NZ_MINN01000033.1"/>
</dbReference>
<keyword evidence="3" id="KW-1185">Reference proteome</keyword>
<name>A0A1J6WMQ2_9BACI</name>
<evidence type="ECO:0000313" key="2">
    <source>
        <dbReference type="EMBL" id="OIU73080.1"/>
    </source>
</evidence>
<evidence type="ECO:0000313" key="3">
    <source>
        <dbReference type="Proteomes" id="UP000182062"/>
    </source>
</evidence>
<sequence>MEVILASAFSTLIIVIIVFSMIKVLMIAYKRNEITLKKLITYSVAAVMTGLIVASLLPFGYEKIFTLIT</sequence>
<feature type="transmembrane region" description="Helical" evidence="1">
    <location>
        <begin position="39"/>
        <end position="61"/>
    </location>
</feature>
<feature type="transmembrane region" description="Helical" evidence="1">
    <location>
        <begin position="6"/>
        <end position="27"/>
    </location>
</feature>
<protein>
    <submittedName>
        <fullName evidence="2">Uncharacterized protein</fullName>
    </submittedName>
</protein>
<keyword evidence="1" id="KW-1133">Transmembrane helix</keyword>
<dbReference type="EMBL" id="MINN01000033">
    <property type="protein sequence ID" value="OIU73080.1"/>
    <property type="molecule type" value="Genomic_DNA"/>
</dbReference>
<keyword evidence="1" id="KW-0472">Membrane</keyword>
<evidence type="ECO:0000256" key="1">
    <source>
        <dbReference type="SAM" id="Phobius"/>
    </source>
</evidence>
<proteinExistence type="predicted"/>
<dbReference type="AlphaFoldDB" id="A0A1J6WMQ2"/>
<keyword evidence="1" id="KW-0812">Transmembrane</keyword>
<reference evidence="2 3" key="1">
    <citation type="submission" date="2016-09" db="EMBL/GenBank/DDBJ databases">
        <title>Bacillus aquimaris SAMM genome sequence reveals colonization and biosurfactant production capacities.</title>
        <authorList>
            <person name="Waghmode S.R."/>
            <person name="Suryavanshi M.V."/>
        </authorList>
    </citation>
    <scope>NUCLEOTIDE SEQUENCE [LARGE SCALE GENOMIC DNA]</scope>
    <source>
        <strain evidence="2 3">SAMM</strain>
    </source>
</reference>
<comment type="caution">
    <text evidence="2">The sequence shown here is derived from an EMBL/GenBank/DDBJ whole genome shotgun (WGS) entry which is preliminary data.</text>
</comment>
<gene>
    <name evidence="2" type="ORF">BHE18_15480</name>
</gene>
<dbReference type="Proteomes" id="UP000182062">
    <property type="component" value="Unassembled WGS sequence"/>
</dbReference>
<dbReference type="OrthoDB" id="2931679at2"/>
<accession>A0A1J6WMQ2</accession>
<organism evidence="2 3">
    <name type="scientific">Rossellomorea aquimaris</name>
    <dbReference type="NCBI Taxonomy" id="189382"/>
    <lineage>
        <taxon>Bacteria</taxon>
        <taxon>Bacillati</taxon>
        <taxon>Bacillota</taxon>
        <taxon>Bacilli</taxon>
        <taxon>Bacillales</taxon>
        <taxon>Bacillaceae</taxon>
        <taxon>Rossellomorea</taxon>
    </lineage>
</organism>